<keyword evidence="1" id="KW-0472">Membrane</keyword>
<keyword evidence="1" id="KW-0812">Transmembrane</keyword>
<dbReference type="EC" id="3.1.26.11" evidence="3"/>
<dbReference type="InterPro" id="IPR052926">
    <property type="entry name" value="Metallo-beta-lactamase_dom"/>
</dbReference>
<dbReference type="Gene3D" id="3.60.15.10">
    <property type="entry name" value="Ribonuclease Z/Hydroxyacylglutathione hydrolase-like"/>
    <property type="match status" value="1"/>
</dbReference>
<protein>
    <submittedName>
        <fullName evidence="3">Ribonuclease BN</fullName>
        <ecNumber evidence="3">3.1.26.11</ecNumber>
    </submittedName>
</protein>
<dbReference type="PANTHER" id="PTHR13754:SF13">
    <property type="entry name" value="METALLO-BETA-LACTAMASE SUPERFAMILY PROTEIN (AFU_ORTHOLOGUE AFUA_3G07630)"/>
    <property type="match status" value="1"/>
</dbReference>
<dbReference type="InterPro" id="IPR041712">
    <property type="entry name" value="DHPS-like_MBL-fold"/>
</dbReference>
<accession>A0A7T1F257</accession>
<dbReference type="InterPro" id="IPR001279">
    <property type="entry name" value="Metallo-B-lactamas"/>
</dbReference>
<dbReference type="InterPro" id="IPR036866">
    <property type="entry name" value="RibonucZ/Hydroxyglut_hydro"/>
</dbReference>
<dbReference type="EMBL" id="CP065383">
    <property type="protein sequence ID" value="QPM66976.1"/>
    <property type="molecule type" value="Genomic_DNA"/>
</dbReference>
<dbReference type="CDD" id="cd07713">
    <property type="entry name" value="DHPS-like_MBL-fold"/>
    <property type="match status" value="1"/>
</dbReference>
<name>A0A7T1F257_ATRLM</name>
<dbReference type="KEGG" id="alam:RT761_00162"/>
<evidence type="ECO:0000259" key="2">
    <source>
        <dbReference type="SMART" id="SM00849"/>
    </source>
</evidence>
<dbReference type="AlphaFoldDB" id="A0A7T1F257"/>
<dbReference type="SMART" id="SM00849">
    <property type="entry name" value="Lactamase_B"/>
    <property type="match status" value="1"/>
</dbReference>
<dbReference type="Pfam" id="PF00753">
    <property type="entry name" value="Lactamase_B"/>
    <property type="match status" value="1"/>
</dbReference>
<evidence type="ECO:0000313" key="4">
    <source>
        <dbReference type="Proteomes" id="UP000594463"/>
    </source>
</evidence>
<proteinExistence type="predicted"/>
<reference evidence="3 4" key="1">
    <citation type="journal article" date="2021" name="Nat. Commun.">
        <title>Isolation of a member of the candidate phylum Atribacteria reveals a unique cell membrane structure.</title>
        <authorList>
            <person name="Taiki K."/>
            <person name="Nobu M.K."/>
            <person name="Kusada H."/>
            <person name="Meng X.-Y."/>
            <person name="Hosoki N."/>
            <person name="Uematsu K."/>
            <person name="Yoshioka H."/>
            <person name="Kamagata Y."/>
            <person name="Tamaki H."/>
        </authorList>
    </citation>
    <scope>NUCLEOTIDE SEQUENCE [LARGE SCALE GENOMIC DNA]</scope>
    <source>
        <strain evidence="3 4">RT761</strain>
    </source>
</reference>
<keyword evidence="1" id="KW-1133">Transmembrane helix</keyword>
<gene>
    <name evidence="3" type="primary">rbn_1</name>
    <name evidence="3" type="ORF">RT761_00162</name>
</gene>
<dbReference type="Proteomes" id="UP000594463">
    <property type="component" value="Chromosome"/>
</dbReference>
<dbReference type="GO" id="GO:0042781">
    <property type="term" value="F:3'-tRNA processing endoribonuclease activity"/>
    <property type="evidence" value="ECO:0007669"/>
    <property type="project" value="UniProtKB-EC"/>
</dbReference>
<evidence type="ECO:0000313" key="3">
    <source>
        <dbReference type="EMBL" id="QPM66976.1"/>
    </source>
</evidence>
<keyword evidence="3" id="KW-0378">Hydrolase</keyword>
<feature type="transmembrane region" description="Helical" evidence="1">
    <location>
        <begin position="7"/>
        <end position="23"/>
    </location>
</feature>
<evidence type="ECO:0000256" key="1">
    <source>
        <dbReference type="SAM" id="Phobius"/>
    </source>
</evidence>
<keyword evidence="4" id="KW-1185">Reference proteome</keyword>
<organism evidence="3 4">
    <name type="scientific">Atribacter laminatus</name>
    <dbReference type="NCBI Taxonomy" id="2847778"/>
    <lineage>
        <taxon>Bacteria</taxon>
        <taxon>Pseudomonadati</taxon>
        <taxon>Atribacterota</taxon>
        <taxon>Atribacteria</taxon>
        <taxon>Atribacterales</taxon>
        <taxon>Atribacteraceae</taxon>
        <taxon>Atribacter</taxon>
    </lineage>
</organism>
<dbReference type="GO" id="GO:0016740">
    <property type="term" value="F:transferase activity"/>
    <property type="evidence" value="ECO:0007669"/>
    <property type="project" value="TreeGrafter"/>
</dbReference>
<feature type="domain" description="Metallo-beta-lactamase" evidence="2">
    <location>
        <begin position="64"/>
        <end position="244"/>
    </location>
</feature>
<dbReference type="RefSeq" id="WP_218112202.1">
    <property type="nucleotide sequence ID" value="NZ_CP065383.1"/>
</dbReference>
<dbReference type="PANTHER" id="PTHR13754">
    <property type="entry name" value="METALLO-BETA-LACTAMASE SUPERFAMILY PROTEIN"/>
    <property type="match status" value="1"/>
</dbReference>
<sequence>MNNKLLVIARVIIFISIGLWFFTHNQNASLQEIDLESVNNKKPDIIITSVYDNYRVDSDLKTAWGFSCLIETPAERILFDTGGSSDILPFNLEKMNIDPRSIQKIVLSHIHGDHVGGLNGFLEQNNQVTVYIPHTFPSSIREMIINHHAKIHEISEPMKISDFVYSTGELPGPPNEQSLLIDSQKGAVLITGCAHPGIVNIVLKAKDIIKKETIYLALGGFHQPPLSVVKELRKIGVKKVAPSHCTGDSVREIFAEEYQEDFIEFGVGQVIKIKKIAHRGSDFDS</sequence>
<dbReference type="SUPFAM" id="SSF56281">
    <property type="entry name" value="Metallo-hydrolase/oxidoreductase"/>
    <property type="match status" value="1"/>
</dbReference>